<feature type="chain" id="PRO_5025424912" evidence="1">
    <location>
        <begin position="26"/>
        <end position="115"/>
    </location>
</feature>
<protein>
    <submittedName>
        <fullName evidence="2">Putative conserved secreted protein</fullName>
    </submittedName>
</protein>
<proteinExistence type="predicted"/>
<sequence>MCRSISNMLFVLFTVALILPAPLEATSNIPDCRSNLYPGGNIYCQLSGYDNYNGLNLEKRELVCGGKNVPLPKEALPSGSMNSDCNEEVAKALTKWSEDMKKRKDYLIKKWITNA</sequence>
<reference evidence="2" key="1">
    <citation type="submission" date="2019-12" db="EMBL/GenBank/DDBJ databases">
        <title>An insight into the sialome of adult female Ixodes ricinus ticks feeding for 6 days.</title>
        <authorList>
            <person name="Perner J."/>
            <person name="Ribeiro J.M.C."/>
        </authorList>
    </citation>
    <scope>NUCLEOTIDE SEQUENCE</scope>
    <source>
        <strain evidence="2">Semi-engorged</strain>
        <tissue evidence="2">Salivary glands</tissue>
    </source>
</reference>
<name>A0A6B0ULC3_IXORI</name>
<evidence type="ECO:0000256" key="1">
    <source>
        <dbReference type="SAM" id="SignalP"/>
    </source>
</evidence>
<evidence type="ECO:0000313" key="2">
    <source>
        <dbReference type="EMBL" id="MXU90453.1"/>
    </source>
</evidence>
<dbReference type="EMBL" id="GIFC01008370">
    <property type="protein sequence ID" value="MXU90453.1"/>
    <property type="molecule type" value="Transcribed_RNA"/>
</dbReference>
<accession>A0A6B0ULC3</accession>
<keyword evidence="1" id="KW-0732">Signal</keyword>
<feature type="signal peptide" evidence="1">
    <location>
        <begin position="1"/>
        <end position="25"/>
    </location>
</feature>
<organism evidence="2">
    <name type="scientific">Ixodes ricinus</name>
    <name type="common">Common tick</name>
    <name type="synonym">Acarus ricinus</name>
    <dbReference type="NCBI Taxonomy" id="34613"/>
    <lineage>
        <taxon>Eukaryota</taxon>
        <taxon>Metazoa</taxon>
        <taxon>Ecdysozoa</taxon>
        <taxon>Arthropoda</taxon>
        <taxon>Chelicerata</taxon>
        <taxon>Arachnida</taxon>
        <taxon>Acari</taxon>
        <taxon>Parasitiformes</taxon>
        <taxon>Ixodida</taxon>
        <taxon>Ixodoidea</taxon>
        <taxon>Ixodidae</taxon>
        <taxon>Ixodinae</taxon>
        <taxon>Ixodes</taxon>
    </lineage>
</organism>
<dbReference type="AlphaFoldDB" id="A0A6B0ULC3"/>